<dbReference type="Pfam" id="PF08241">
    <property type="entry name" value="Methyltransf_11"/>
    <property type="match status" value="1"/>
</dbReference>
<gene>
    <name evidence="2" type="ORF">CK503_01400</name>
</gene>
<dbReference type="AlphaFoldDB" id="A0A2A2GFS0"/>
<organism evidence="2 3">
    <name type="scientific">Fodinibius salipaludis</name>
    <dbReference type="NCBI Taxonomy" id="2032627"/>
    <lineage>
        <taxon>Bacteria</taxon>
        <taxon>Pseudomonadati</taxon>
        <taxon>Balneolota</taxon>
        <taxon>Balneolia</taxon>
        <taxon>Balneolales</taxon>
        <taxon>Balneolaceae</taxon>
        <taxon>Fodinibius</taxon>
    </lineage>
</organism>
<evidence type="ECO:0000313" key="3">
    <source>
        <dbReference type="Proteomes" id="UP000218831"/>
    </source>
</evidence>
<feature type="domain" description="Methyltransferase type 11" evidence="1">
    <location>
        <begin position="30"/>
        <end position="127"/>
    </location>
</feature>
<reference evidence="2 3" key="1">
    <citation type="submission" date="2017-08" db="EMBL/GenBank/DDBJ databases">
        <title>Aliifodinibius alkalisoli sp. nov., isolated from saline alkaline soil.</title>
        <authorList>
            <person name="Liu D."/>
            <person name="Zhang G."/>
        </authorList>
    </citation>
    <scope>NUCLEOTIDE SEQUENCE [LARGE SCALE GENOMIC DNA]</scope>
    <source>
        <strain evidence="2 3">WN023</strain>
    </source>
</reference>
<dbReference type="CDD" id="cd02440">
    <property type="entry name" value="AdoMet_MTases"/>
    <property type="match status" value="1"/>
</dbReference>
<name>A0A2A2GFS0_9BACT</name>
<dbReference type="InterPro" id="IPR029063">
    <property type="entry name" value="SAM-dependent_MTases_sf"/>
</dbReference>
<proteinExistence type="predicted"/>
<keyword evidence="3" id="KW-1185">Reference proteome</keyword>
<evidence type="ECO:0000313" key="2">
    <source>
        <dbReference type="EMBL" id="PAU95743.1"/>
    </source>
</evidence>
<dbReference type="GO" id="GO:0008757">
    <property type="term" value="F:S-adenosylmethionine-dependent methyltransferase activity"/>
    <property type="evidence" value="ECO:0007669"/>
    <property type="project" value="InterPro"/>
</dbReference>
<dbReference type="SUPFAM" id="SSF53335">
    <property type="entry name" value="S-adenosyl-L-methionine-dependent methyltransferases"/>
    <property type="match status" value="1"/>
</dbReference>
<dbReference type="InterPro" id="IPR013216">
    <property type="entry name" value="Methyltransf_11"/>
</dbReference>
<dbReference type="PANTHER" id="PTHR43591">
    <property type="entry name" value="METHYLTRANSFERASE"/>
    <property type="match status" value="1"/>
</dbReference>
<protein>
    <recommendedName>
        <fullName evidence="1">Methyltransferase type 11 domain-containing protein</fullName>
    </recommendedName>
</protein>
<dbReference type="Gene3D" id="3.40.50.150">
    <property type="entry name" value="Vaccinia Virus protein VP39"/>
    <property type="match status" value="1"/>
</dbReference>
<evidence type="ECO:0000259" key="1">
    <source>
        <dbReference type="Pfam" id="PF08241"/>
    </source>
</evidence>
<dbReference type="EMBL" id="NSKE01000001">
    <property type="protein sequence ID" value="PAU95743.1"/>
    <property type="molecule type" value="Genomic_DNA"/>
</dbReference>
<dbReference type="Proteomes" id="UP000218831">
    <property type="component" value="Unassembled WGS sequence"/>
</dbReference>
<sequence>MYEQKWGAYLDHTHQRLLKYIEVDPSDVILDPSAGTGLLAKKLIDRKSSFDHLVVNDPSDEMLTIARQRLSSNPSISFANHKVQHLSYPPNYFTKIICLNSFHFYKNQQQVLGQFYNILKPGGKLYILDWNREGFFQIFNQLIRWTNSEYINTCSLGELKQMMSAQKFNIKISHSWNWRYWKLLLLEGIK</sequence>
<comment type="caution">
    <text evidence="2">The sequence shown here is derived from an EMBL/GenBank/DDBJ whole genome shotgun (WGS) entry which is preliminary data.</text>
</comment>
<accession>A0A2A2GFS0</accession>